<keyword evidence="8" id="KW-0472">Membrane</keyword>
<evidence type="ECO:0000256" key="5">
    <source>
        <dbReference type="ARBA" id="ARBA00022622"/>
    </source>
</evidence>
<feature type="signal peptide" evidence="12">
    <location>
        <begin position="1"/>
        <end position="20"/>
    </location>
</feature>
<evidence type="ECO:0000256" key="9">
    <source>
        <dbReference type="ARBA" id="ARBA00023157"/>
    </source>
</evidence>
<accession>A0A7H9B567</accession>
<gene>
    <name evidence="14" type="ORF">HG535_0F00140</name>
</gene>
<dbReference type="SUPFAM" id="SSF49401">
    <property type="entry name" value="Bacterial adhesins"/>
    <property type="match status" value="1"/>
</dbReference>
<dbReference type="RefSeq" id="XP_037145231.1">
    <property type="nucleotide sequence ID" value="XM_037289336.1"/>
</dbReference>
<keyword evidence="10" id="KW-0325">Glycoprotein</keyword>
<dbReference type="Proteomes" id="UP000509704">
    <property type="component" value="Chromosome 6"/>
</dbReference>
<evidence type="ECO:0000256" key="10">
    <source>
        <dbReference type="ARBA" id="ARBA00023180"/>
    </source>
</evidence>
<dbReference type="Gene3D" id="2.60.40.2430">
    <property type="entry name" value="Agglutinin-like protein, N-terminal domain, N2 subdomain"/>
    <property type="match status" value="1"/>
</dbReference>
<evidence type="ECO:0000313" key="15">
    <source>
        <dbReference type="Proteomes" id="UP000509704"/>
    </source>
</evidence>
<evidence type="ECO:0000256" key="12">
    <source>
        <dbReference type="SAM" id="SignalP"/>
    </source>
</evidence>
<evidence type="ECO:0000256" key="8">
    <source>
        <dbReference type="ARBA" id="ARBA00023136"/>
    </source>
</evidence>
<evidence type="ECO:0000256" key="2">
    <source>
        <dbReference type="ARBA" id="ARBA00004589"/>
    </source>
</evidence>
<evidence type="ECO:0000256" key="1">
    <source>
        <dbReference type="ARBA" id="ARBA00004191"/>
    </source>
</evidence>
<evidence type="ECO:0000256" key="11">
    <source>
        <dbReference type="ARBA" id="ARBA00023288"/>
    </source>
</evidence>
<evidence type="ECO:0000256" key="6">
    <source>
        <dbReference type="ARBA" id="ARBA00022729"/>
    </source>
</evidence>
<dbReference type="Gene3D" id="2.60.40.1280">
    <property type="match status" value="1"/>
</dbReference>
<evidence type="ECO:0000256" key="4">
    <source>
        <dbReference type="ARBA" id="ARBA00022525"/>
    </source>
</evidence>
<dbReference type="InterPro" id="IPR008966">
    <property type="entry name" value="Adhesion_dom_sf"/>
</dbReference>
<keyword evidence="4" id="KW-0964">Secreted</keyword>
<feature type="chain" id="PRO_5028885962" description="Agglutinin-like protein N-terminal domain-containing protein" evidence="12">
    <location>
        <begin position="21"/>
        <end position="389"/>
    </location>
</feature>
<dbReference type="SMART" id="SM01056">
    <property type="entry name" value="Candida_ALS_N"/>
    <property type="match status" value="1"/>
</dbReference>
<keyword evidence="11" id="KW-0449">Lipoprotein</keyword>
<evidence type="ECO:0000256" key="3">
    <source>
        <dbReference type="ARBA" id="ARBA00022512"/>
    </source>
</evidence>
<reference evidence="14 15" key="1">
    <citation type="submission" date="2020-07" db="EMBL/GenBank/DDBJ databases">
        <title>The yeast mating-type switching endonuclease HO is a domesticated member of an unorthodox homing genetic element family.</title>
        <authorList>
            <person name="Coughlan A.Y."/>
            <person name="Lombardi L."/>
            <person name="Braun-Galleani S."/>
            <person name="Martos A.R."/>
            <person name="Galeote V."/>
            <person name="Bigey F."/>
            <person name="Dequin S."/>
            <person name="Byrne K.P."/>
            <person name="Wolfe K.H."/>
        </authorList>
    </citation>
    <scope>NUCLEOTIDE SEQUENCE [LARGE SCALE GENOMIC DNA]</scope>
    <source>
        <strain evidence="14 15">NRRL Y-6702</strain>
    </source>
</reference>
<dbReference type="OrthoDB" id="4036630at2759"/>
<dbReference type="EMBL" id="CP058609">
    <property type="protein sequence ID" value="QLG73504.1"/>
    <property type="molecule type" value="Genomic_DNA"/>
</dbReference>
<proteinExistence type="predicted"/>
<keyword evidence="6 12" id="KW-0732">Signal</keyword>
<keyword evidence="15" id="KW-1185">Reference proteome</keyword>
<name>A0A7H9B567_ZYGMR</name>
<dbReference type="GO" id="GO:0007155">
    <property type="term" value="P:cell adhesion"/>
    <property type="evidence" value="ECO:0007669"/>
    <property type="project" value="UniProtKB-KW"/>
</dbReference>
<dbReference type="GO" id="GO:0098552">
    <property type="term" value="C:side of membrane"/>
    <property type="evidence" value="ECO:0007669"/>
    <property type="project" value="UniProtKB-KW"/>
</dbReference>
<keyword evidence="9" id="KW-1015">Disulfide bond</keyword>
<evidence type="ECO:0000259" key="13">
    <source>
        <dbReference type="SMART" id="SM01056"/>
    </source>
</evidence>
<dbReference type="KEGG" id="zmk:HG535_0F00140"/>
<evidence type="ECO:0000256" key="7">
    <source>
        <dbReference type="ARBA" id="ARBA00022889"/>
    </source>
</evidence>
<feature type="domain" description="Agglutinin-like protein N-terminal" evidence="13">
    <location>
        <begin position="49"/>
        <end position="298"/>
    </location>
</feature>
<protein>
    <recommendedName>
        <fullName evidence="13">Agglutinin-like protein N-terminal domain-containing protein</fullName>
    </recommendedName>
</protein>
<keyword evidence="5" id="KW-0336">GPI-anchor</keyword>
<keyword evidence="7" id="KW-0130">Cell adhesion</keyword>
<dbReference type="Pfam" id="PF11766">
    <property type="entry name" value="Candida_ALS_N"/>
    <property type="match status" value="1"/>
</dbReference>
<dbReference type="GeneID" id="59237264"/>
<comment type="subcellular location">
    <subcellularLocation>
        <location evidence="2">Membrane</location>
        <topology evidence="2">Lipid-anchor</topology>
        <topology evidence="2">GPI-anchor</topology>
    </subcellularLocation>
    <subcellularLocation>
        <location evidence="1">Secreted</location>
        <location evidence="1">Cell wall</location>
    </subcellularLocation>
</comment>
<dbReference type="InterPro" id="IPR011252">
    <property type="entry name" value="Fibrogen-bd_dom1"/>
</dbReference>
<dbReference type="InterPro" id="IPR043063">
    <property type="entry name" value="Agglutinin-like_N_N2"/>
</dbReference>
<dbReference type="AlphaFoldDB" id="A0A7H9B567"/>
<sequence>MFSLMLLVQLLLLWFPLACAKELLDVFTSLSTSTPNGNTPRVPWAASMQFLITPSMDARAQDTFSLDLPCTLLVYGTNGGSSIDMIDQSGNSFATCELINGYHTGPSRITCTLQQDVFYSPGQINFGFAWNVGQSPNSYSLQCAASFTSPRNTITWGGQSTTVTINRESFYQSSGMDMSHTISASAVDTYYLGYTCSRTFSETIELQLRGSPSRTGSIVSCANVDVYMTNSLNYWYMPMTAEALPSSSTVNCDVRTNTITINANNIPAGYHVFVNAFQSRQFLSQETIQNTFIDTIYCRNSPNTNRYSRSWNFIRGSGNGAASMQISLPTTRTTSWTGTGTTTYLTTQTSPRTTVEIIVGTPEISSTTYTPWTGTFTSTYATSTTFHRQ</sequence>
<organism evidence="14 15">
    <name type="scientific">Zygotorulaspora mrakii</name>
    <name type="common">Zygosaccharomyces mrakii</name>
    <dbReference type="NCBI Taxonomy" id="42260"/>
    <lineage>
        <taxon>Eukaryota</taxon>
        <taxon>Fungi</taxon>
        <taxon>Dikarya</taxon>
        <taxon>Ascomycota</taxon>
        <taxon>Saccharomycotina</taxon>
        <taxon>Saccharomycetes</taxon>
        <taxon>Saccharomycetales</taxon>
        <taxon>Saccharomycetaceae</taxon>
        <taxon>Zygotorulaspora</taxon>
    </lineage>
</organism>
<dbReference type="InterPro" id="IPR024672">
    <property type="entry name" value="Agglutinin-like_N"/>
</dbReference>
<keyword evidence="3" id="KW-0134">Cell wall</keyword>
<evidence type="ECO:0000313" key="14">
    <source>
        <dbReference type="EMBL" id="QLG73504.1"/>
    </source>
</evidence>